<evidence type="ECO:0000313" key="2">
    <source>
        <dbReference type="Proteomes" id="UP000297540"/>
    </source>
</evidence>
<protein>
    <submittedName>
        <fullName evidence="1">Uncharacterized protein</fullName>
    </submittedName>
</protein>
<sequence>MSSFADAFGEAERARFAADNLTIGAVVLTYVFDTNPPKEKRLIVVGESYDHVSVATIYINSELNIKVFPTEELQKLNPAFAAEGRNYLTHDSHVDCSSLHQLKKDFLTKIIANDPGRMLGKVSEGDLKQIRDLIKSAKTIKPGLKKTYGLFL</sequence>
<comment type="caution">
    <text evidence="1">The sequence shown here is derived from an EMBL/GenBank/DDBJ whole genome shotgun (WGS) entry which is preliminary data.</text>
</comment>
<proteinExistence type="predicted"/>
<gene>
    <name evidence="1" type="ORF">E2R66_21875</name>
</gene>
<evidence type="ECO:0000313" key="1">
    <source>
        <dbReference type="EMBL" id="TFF34463.1"/>
    </source>
</evidence>
<reference evidence="1 2" key="1">
    <citation type="journal article" date="2017" name="Int. J. Syst. Evol. Microbiol.">
        <title>Mucilaginibacterpsychrotolerans sp. nov., isolated from peatlands.</title>
        <authorList>
            <person name="Deng Y."/>
            <person name="Shen L."/>
            <person name="Xu B."/>
            <person name="Liu Y."/>
            <person name="Gu Z."/>
            <person name="Liu H."/>
            <person name="Zhou Y."/>
        </authorList>
    </citation>
    <scope>NUCLEOTIDE SEQUENCE [LARGE SCALE GENOMIC DNA]</scope>
    <source>
        <strain evidence="1 2">NH7-4</strain>
    </source>
</reference>
<keyword evidence="2" id="KW-1185">Reference proteome</keyword>
<dbReference type="Proteomes" id="UP000297540">
    <property type="component" value="Unassembled WGS sequence"/>
</dbReference>
<dbReference type="EMBL" id="SOZE01000030">
    <property type="protein sequence ID" value="TFF34463.1"/>
    <property type="molecule type" value="Genomic_DNA"/>
</dbReference>
<dbReference type="AlphaFoldDB" id="A0A4Y8S628"/>
<dbReference type="RefSeq" id="WP_133234782.1">
    <property type="nucleotide sequence ID" value="NZ_SOZE01000030.1"/>
</dbReference>
<dbReference type="OrthoDB" id="1082405at2"/>
<accession>A0A4Y8S628</accession>
<name>A0A4Y8S628_9SPHI</name>
<organism evidence="1 2">
    <name type="scientific">Mucilaginibacter psychrotolerans</name>
    <dbReference type="NCBI Taxonomy" id="1524096"/>
    <lineage>
        <taxon>Bacteria</taxon>
        <taxon>Pseudomonadati</taxon>
        <taxon>Bacteroidota</taxon>
        <taxon>Sphingobacteriia</taxon>
        <taxon>Sphingobacteriales</taxon>
        <taxon>Sphingobacteriaceae</taxon>
        <taxon>Mucilaginibacter</taxon>
    </lineage>
</organism>